<feature type="transmembrane region" description="Helical" evidence="1">
    <location>
        <begin position="231"/>
        <end position="251"/>
    </location>
</feature>
<reference evidence="3" key="1">
    <citation type="submission" date="2016-10" db="EMBL/GenBank/DDBJ databases">
        <authorList>
            <person name="Varghese N."/>
            <person name="Submissions S."/>
        </authorList>
    </citation>
    <scope>NUCLEOTIDE SEQUENCE [LARGE SCALE GENOMIC DNA]</scope>
    <source>
        <strain evidence="3">DSM 45413</strain>
    </source>
</reference>
<feature type="transmembrane region" description="Helical" evidence="1">
    <location>
        <begin position="164"/>
        <end position="182"/>
    </location>
</feature>
<name>A0A1H8W586_9ACTN</name>
<evidence type="ECO:0000313" key="2">
    <source>
        <dbReference type="EMBL" id="SEP22806.1"/>
    </source>
</evidence>
<dbReference type="Proteomes" id="UP000198960">
    <property type="component" value="Unassembled WGS sequence"/>
</dbReference>
<dbReference type="AlphaFoldDB" id="A0A1H8W586"/>
<dbReference type="EMBL" id="FOEE01000016">
    <property type="protein sequence ID" value="SEP22806.1"/>
    <property type="molecule type" value="Genomic_DNA"/>
</dbReference>
<feature type="transmembrane region" description="Helical" evidence="1">
    <location>
        <begin position="97"/>
        <end position="119"/>
    </location>
</feature>
<feature type="transmembrane region" description="Helical" evidence="1">
    <location>
        <begin position="194"/>
        <end position="211"/>
    </location>
</feature>
<keyword evidence="1" id="KW-0472">Membrane</keyword>
<evidence type="ECO:0000256" key="1">
    <source>
        <dbReference type="SAM" id="Phobius"/>
    </source>
</evidence>
<dbReference type="OrthoDB" id="5195638at2"/>
<feature type="transmembrane region" description="Helical" evidence="1">
    <location>
        <begin position="126"/>
        <end position="144"/>
    </location>
</feature>
<accession>A0A1H8W586</accession>
<feature type="transmembrane region" description="Helical" evidence="1">
    <location>
        <begin position="56"/>
        <end position="77"/>
    </location>
</feature>
<keyword evidence="3" id="KW-1185">Reference proteome</keyword>
<gene>
    <name evidence="2" type="ORF">SAMN05660991_04089</name>
</gene>
<sequence>MWFWIAVGLVAWMLLAVLVAVVLGRGIRLADQRTAGTGADRTPVPALRPARRRIPLPPIGMALAGTAVALESIGFVLRLNGATGPTAHALSMDAPYSVPRLFVAAVFTVAAVAALSAASRIPGRRAWWLSVGLVAGVIAAVKTGSTVHAGAMSSLGDALGSAQAGVLSISIAGAVIATLAFISRAERRDRRRVLSCLAAYAFASVVLSGVSNVAPGQLAITATFLEESGEALAGVAFLVAVLVGVAPRLVLPASWPVRRQADAHTIEVATDPLRGQRGAGRSSASD</sequence>
<dbReference type="RefSeq" id="WP_091948026.1">
    <property type="nucleotide sequence ID" value="NZ_FOEE01000016.1"/>
</dbReference>
<organism evidence="2 3">
    <name type="scientific">Trujillonella endophytica</name>
    <dbReference type="NCBI Taxonomy" id="673521"/>
    <lineage>
        <taxon>Bacteria</taxon>
        <taxon>Bacillati</taxon>
        <taxon>Actinomycetota</taxon>
        <taxon>Actinomycetes</taxon>
        <taxon>Geodermatophilales</taxon>
        <taxon>Geodermatophilaceae</taxon>
        <taxon>Trujillonella</taxon>
    </lineage>
</organism>
<feature type="transmembrane region" description="Helical" evidence="1">
    <location>
        <begin position="6"/>
        <end position="24"/>
    </location>
</feature>
<keyword evidence="1" id="KW-0812">Transmembrane</keyword>
<keyword evidence="1" id="KW-1133">Transmembrane helix</keyword>
<proteinExistence type="predicted"/>
<evidence type="ECO:0000313" key="3">
    <source>
        <dbReference type="Proteomes" id="UP000198960"/>
    </source>
</evidence>
<protein>
    <submittedName>
        <fullName evidence="2">Uncharacterized protein</fullName>
    </submittedName>
</protein>